<keyword evidence="1" id="KW-0479">Metal-binding</keyword>
<keyword evidence="2" id="KW-0378">Hydrolase</keyword>
<feature type="domain" description="Calcineurin-like phosphoesterase" evidence="3">
    <location>
        <begin position="7"/>
        <end position="205"/>
    </location>
</feature>
<dbReference type="SUPFAM" id="SSF56300">
    <property type="entry name" value="Metallo-dependent phosphatases"/>
    <property type="match status" value="1"/>
</dbReference>
<dbReference type="CDD" id="cd00838">
    <property type="entry name" value="MPP_superfamily"/>
    <property type="match status" value="1"/>
</dbReference>
<keyword evidence="5" id="KW-1185">Reference proteome</keyword>
<evidence type="ECO:0000256" key="2">
    <source>
        <dbReference type="ARBA" id="ARBA00022801"/>
    </source>
</evidence>
<dbReference type="Gene3D" id="3.60.21.10">
    <property type="match status" value="1"/>
</dbReference>
<dbReference type="InterPro" id="IPR029052">
    <property type="entry name" value="Metallo-depent_PP-like"/>
</dbReference>
<dbReference type="GO" id="GO:0008758">
    <property type="term" value="F:UDP-2,3-diacylglucosamine hydrolase activity"/>
    <property type="evidence" value="ECO:0007669"/>
    <property type="project" value="TreeGrafter"/>
</dbReference>
<evidence type="ECO:0000259" key="3">
    <source>
        <dbReference type="Pfam" id="PF00149"/>
    </source>
</evidence>
<gene>
    <name evidence="4" type="ORF">GCM10011385_17800</name>
</gene>
<reference evidence="4" key="2">
    <citation type="submission" date="2020-09" db="EMBL/GenBank/DDBJ databases">
        <authorList>
            <person name="Sun Q."/>
            <person name="Zhou Y."/>
        </authorList>
    </citation>
    <scope>NUCLEOTIDE SEQUENCE</scope>
    <source>
        <strain evidence="4">CGMCC 1.15320</strain>
    </source>
</reference>
<dbReference type="InterPro" id="IPR016538">
    <property type="entry name" value="UCP008292"/>
</dbReference>
<dbReference type="Pfam" id="PF00149">
    <property type="entry name" value="Metallophos"/>
    <property type="match status" value="1"/>
</dbReference>
<dbReference type="GO" id="GO:0046872">
    <property type="term" value="F:metal ion binding"/>
    <property type="evidence" value="ECO:0007669"/>
    <property type="project" value="UniProtKB-KW"/>
</dbReference>
<evidence type="ECO:0000256" key="1">
    <source>
        <dbReference type="ARBA" id="ARBA00022723"/>
    </source>
</evidence>
<dbReference type="PANTHER" id="PTHR31302:SF31">
    <property type="entry name" value="PHOSPHODIESTERASE YAEI"/>
    <property type="match status" value="1"/>
</dbReference>
<dbReference type="AlphaFoldDB" id="A0A916RRN6"/>
<dbReference type="Proteomes" id="UP000636264">
    <property type="component" value="Unassembled WGS sequence"/>
</dbReference>
<dbReference type="GO" id="GO:0009245">
    <property type="term" value="P:lipid A biosynthetic process"/>
    <property type="evidence" value="ECO:0007669"/>
    <property type="project" value="TreeGrafter"/>
</dbReference>
<accession>A0A916RRN6</accession>
<organism evidence="4 5">
    <name type="scientific">Nitratireductor aestuarii</name>
    <dbReference type="NCBI Taxonomy" id="1735103"/>
    <lineage>
        <taxon>Bacteria</taxon>
        <taxon>Pseudomonadati</taxon>
        <taxon>Pseudomonadota</taxon>
        <taxon>Alphaproteobacteria</taxon>
        <taxon>Hyphomicrobiales</taxon>
        <taxon>Phyllobacteriaceae</taxon>
        <taxon>Nitratireductor</taxon>
    </lineage>
</organism>
<reference evidence="4" key="1">
    <citation type="journal article" date="2014" name="Int. J. Syst. Evol. Microbiol.">
        <title>Complete genome sequence of Corynebacterium casei LMG S-19264T (=DSM 44701T), isolated from a smear-ripened cheese.</title>
        <authorList>
            <consortium name="US DOE Joint Genome Institute (JGI-PGF)"/>
            <person name="Walter F."/>
            <person name="Albersmeier A."/>
            <person name="Kalinowski J."/>
            <person name="Ruckert C."/>
        </authorList>
    </citation>
    <scope>NUCLEOTIDE SEQUENCE</scope>
    <source>
        <strain evidence="4">CGMCC 1.15320</strain>
    </source>
</reference>
<sequence>MTDEITRVAAIGDLHVQEDGSASYREIFAEMSQAADVIVITGDLTDLGKPAEARLLVEELRGSRVPVVAVLGNHDHQCNCVEEVSSIIREAGVYLLDGTAVELKGVTFAGVKGFVGGFGRHMLASFGEAAIKSMVAESLNETIKLENALRQIRTPRSLAVLHYSPTADTVMGEPEQIWPFLGSARLGETIDRYKVSAVVHGHAHHGTHEGRTVGGIPVYNVARHIEKPQGKPYIILEL</sequence>
<dbReference type="EMBL" id="BMIF01000004">
    <property type="protein sequence ID" value="GGA64433.1"/>
    <property type="molecule type" value="Genomic_DNA"/>
</dbReference>
<dbReference type="PANTHER" id="PTHR31302">
    <property type="entry name" value="TRANSMEMBRANE PROTEIN WITH METALLOPHOSPHOESTERASE DOMAIN-RELATED"/>
    <property type="match status" value="1"/>
</dbReference>
<evidence type="ECO:0000313" key="5">
    <source>
        <dbReference type="Proteomes" id="UP000636264"/>
    </source>
</evidence>
<protein>
    <submittedName>
        <fullName evidence="4">Metallophosphoesterase</fullName>
    </submittedName>
</protein>
<dbReference type="GO" id="GO:0016020">
    <property type="term" value="C:membrane"/>
    <property type="evidence" value="ECO:0007669"/>
    <property type="project" value="GOC"/>
</dbReference>
<dbReference type="InterPro" id="IPR004843">
    <property type="entry name" value="Calcineurin-like_PHP"/>
</dbReference>
<comment type="caution">
    <text evidence="4">The sequence shown here is derived from an EMBL/GenBank/DDBJ whole genome shotgun (WGS) entry which is preliminary data.</text>
</comment>
<proteinExistence type="predicted"/>
<dbReference type="RefSeq" id="WP_188720690.1">
    <property type="nucleotide sequence ID" value="NZ_BMIF01000004.1"/>
</dbReference>
<name>A0A916RRN6_9HYPH</name>
<dbReference type="InterPro" id="IPR051158">
    <property type="entry name" value="Metallophosphoesterase_sf"/>
</dbReference>
<dbReference type="PIRSF" id="PIRSF008292">
    <property type="entry name" value="UCP008292"/>
    <property type="match status" value="1"/>
</dbReference>
<evidence type="ECO:0000313" key="4">
    <source>
        <dbReference type="EMBL" id="GGA64433.1"/>
    </source>
</evidence>